<sequence length="89" mass="10637">MYKILQLNELKTSYSTLFDGRYLCCLKCVWNLPRNFLHDLPRFCIFCMTKTSCKKMLFSNGHLRRVQKNQIEFLLSSQKNSSKHFSLYS</sequence>
<organism evidence="1 2">
    <name type="scientific">Vitis vinifera</name>
    <name type="common">Grape</name>
    <dbReference type="NCBI Taxonomy" id="29760"/>
    <lineage>
        <taxon>Eukaryota</taxon>
        <taxon>Viridiplantae</taxon>
        <taxon>Streptophyta</taxon>
        <taxon>Embryophyta</taxon>
        <taxon>Tracheophyta</taxon>
        <taxon>Spermatophyta</taxon>
        <taxon>Magnoliopsida</taxon>
        <taxon>eudicotyledons</taxon>
        <taxon>Gunneridae</taxon>
        <taxon>Pentapetalae</taxon>
        <taxon>rosids</taxon>
        <taxon>Vitales</taxon>
        <taxon>Vitaceae</taxon>
        <taxon>Viteae</taxon>
        <taxon>Vitis</taxon>
    </lineage>
</organism>
<name>D7T0R1_VITVI</name>
<dbReference type="EMBL" id="FN595502">
    <property type="protein sequence ID" value="CBI24090.3"/>
    <property type="molecule type" value="Genomic_DNA"/>
</dbReference>
<keyword evidence="2" id="KW-1185">Reference proteome</keyword>
<gene>
    <name evidence="1" type="ordered locus">VIT_11s0065g00840</name>
</gene>
<dbReference type="PaxDb" id="29760-VIT_11s0065g00840.t01"/>
<dbReference type="Proteomes" id="UP000009183">
    <property type="component" value="Chromosome 11"/>
</dbReference>
<accession>D7T0R1</accession>
<dbReference type="AlphaFoldDB" id="D7T0R1"/>
<proteinExistence type="predicted"/>
<evidence type="ECO:0000313" key="1">
    <source>
        <dbReference type="EMBL" id="CBI24090.3"/>
    </source>
</evidence>
<dbReference type="HOGENOM" id="CLU_2459246_0_0_1"/>
<protein>
    <submittedName>
        <fullName evidence="1">Uncharacterized protein</fullName>
    </submittedName>
</protein>
<dbReference type="InParanoid" id="D7T0R1"/>
<reference evidence="2" key="1">
    <citation type="journal article" date="2007" name="Nature">
        <title>The grapevine genome sequence suggests ancestral hexaploidization in major angiosperm phyla.</title>
        <authorList>
            <consortium name="The French-Italian Public Consortium for Grapevine Genome Characterization."/>
            <person name="Jaillon O."/>
            <person name="Aury J.-M."/>
            <person name="Noel B."/>
            <person name="Policriti A."/>
            <person name="Clepet C."/>
            <person name="Casagrande A."/>
            <person name="Choisne N."/>
            <person name="Aubourg S."/>
            <person name="Vitulo N."/>
            <person name="Jubin C."/>
            <person name="Vezzi A."/>
            <person name="Legeai F."/>
            <person name="Hugueney P."/>
            <person name="Dasilva C."/>
            <person name="Horner D."/>
            <person name="Mica E."/>
            <person name="Jublot D."/>
            <person name="Poulain J."/>
            <person name="Bruyere C."/>
            <person name="Billault A."/>
            <person name="Segurens B."/>
            <person name="Gouyvenoux M."/>
            <person name="Ugarte E."/>
            <person name="Cattonaro F."/>
            <person name="Anthouard V."/>
            <person name="Vico V."/>
            <person name="Del Fabbro C."/>
            <person name="Alaux M."/>
            <person name="Di Gaspero G."/>
            <person name="Dumas V."/>
            <person name="Felice N."/>
            <person name="Paillard S."/>
            <person name="Juman I."/>
            <person name="Moroldo M."/>
            <person name="Scalabrin S."/>
            <person name="Canaguier A."/>
            <person name="Le Clainche I."/>
            <person name="Malacrida G."/>
            <person name="Durand E."/>
            <person name="Pesole G."/>
            <person name="Laucou V."/>
            <person name="Chatelet P."/>
            <person name="Merdinoglu D."/>
            <person name="Delledonne M."/>
            <person name="Pezzotti M."/>
            <person name="Lecharny A."/>
            <person name="Scarpelli C."/>
            <person name="Artiguenave F."/>
            <person name="Pe M.E."/>
            <person name="Valle G."/>
            <person name="Morgante M."/>
            <person name="Caboche M."/>
            <person name="Adam-Blondon A.-F."/>
            <person name="Weissenbach J."/>
            <person name="Quetier F."/>
            <person name="Wincker P."/>
        </authorList>
    </citation>
    <scope>NUCLEOTIDE SEQUENCE [LARGE SCALE GENOMIC DNA]</scope>
    <source>
        <strain evidence="2">cv. Pinot noir / PN40024</strain>
    </source>
</reference>
<evidence type="ECO:0000313" key="2">
    <source>
        <dbReference type="Proteomes" id="UP000009183"/>
    </source>
</evidence>